<sequence length="552" mass="61322">MKEELVKELTAFERFAEYVASLPWGVYFAIAFFIFLVVIFVQDIRNKKQTIKNNYPVVGRLRYLLETIGPELRQYIVANNREELPFNRSQRSWVYASSKQENNYQGFGTDKDLFQAGHIFINPSMFPFPVKEGHVNYKDPYFLPCAKVMGLASNRKRPFRPYSIINISAMSYGSLSANAIEALNKGAKMVGCYHNTGEGGLSPYHSFGADVIFHFGTGYFGCRELDGKFSFDKIGELVEKNPFVRAIEVKLSQGAKPGKGGVLPGKKITPEIAKIRHVPLGKDVLSPAYHSAFSNVREMVDFVERIADRTGLPVGIKSAVGKMDSWYELAEIMAKTGKGPDFITIDGGEGGTGAAPPAFADHVALPFVHAFTNVYKIFAEAGLTDRIVFIGSGKLGFPANALMAFAMGADLIHVAREAMLSIGCIQAQVCHTNRCPAGVATNNRWLTSGLDPAFKSVRFYNYIKTFRKEVLEITHACGYEHPCQMTTHDVDVSVGDNNQTMSLEEVYHYEKVPVAFESMKALQNCQYLGAGYLRQNGFSKEEVIKMKAKQLA</sequence>
<evidence type="ECO:0000256" key="2">
    <source>
        <dbReference type="PIRNR" id="PIRNR006429"/>
    </source>
</evidence>
<feature type="domain" description="Glutamate synthase" evidence="4">
    <location>
        <begin position="163"/>
        <end position="479"/>
    </location>
</feature>
<keyword evidence="6" id="KW-1185">Reference proteome</keyword>
<keyword evidence="3" id="KW-0812">Transmembrane</keyword>
<dbReference type="GO" id="GO:0006537">
    <property type="term" value="P:glutamate biosynthetic process"/>
    <property type="evidence" value="ECO:0007669"/>
    <property type="project" value="InterPro"/>
</dbReference>
<evidence type="ECO:0000259" key="4">
    <source>
        <dbReference type="Pfam" id="PF01645"/>
    </source>
</evidence>
<dbReference type="RefSeq" id="WP_091541133.1">
    <property type="nucleotide sequence ID" value="NZ_FONY01000006.1"/>
</dbReference>
<dbReference type="EMBL" id="FONY01000006">
    <property type="protein sequence ID" value="SFE76827.1"/>
    <property type="molecule type" value="Genomic_DNA"/>
</dbReference>
<evidence type="ECO:0000256" key="3">
    <source>
        <dbReference type="SAM" id="Phobius"/>
    </source>
</evidence>
<evidence type="ECO:0000313" key="5">
    <source>
        <dbReference type="EMBL" id="SFE76827.1"/>
    </source>
</evidence>
<dbReference type="Gene3D" id="3.20.20.70">
    <property type="entry name" value="Aldolase class I"/>
    <property type="match status" value="1"/>
</dbReference>
<dbReference type="SUPFAM" id="SSF51395">
    <property type="entry name" value="FMN-linked oxidoreductases"/>
    <property type="match status" value="1"/>
</dbReference>
<organism evidence="5 6">
    <name type="scientific">Thermoflexibacter ruber</name>
    <dbReference type="NCBI Taxonomy" id="1003"/>
    <lineage>
        <taxon>Bacteria</taxon>
        <taxon>Pseudomonadati</taxon>
        <taxon>Bacteroidota</taxon>
        <taxon>Cytophagia</taxon>
        <taxon>Cytophagales</taxon>
        <taxon>Thermoflexibacteraceae</taxon>
        <taxon>Thermoflexibacter</taxon>
    </lineage>
</organism>
<dbReference type="OrthoDB" id="9758182at2"/>
<feature type="transmembrane region" description="Helical" evidence="3">
    <location>
        <begin position="20"/>
        <end position="41"/>
    </location>
</feature>
<dbReference type="AlphaFoldDB" id="A0A1I2D8F0"/>
<dbReference type="Proteomes" id="UP000199513">
    <property type="component" value="Unassembled WGS sequence"/>
</dbReference>
<dbReference type="CDD" id="cd02808">
    <property type="entry name" value="GltS_FMN"/>
    <property type="match status" value="1"/>
</dbReference>
<dbReference type="PIRSF" id="PIRSF006429">
    <property type="entry name" value="GOGAT_lg_2"/>
    <property type="match status" value="1"/>
</dbReference>
<reference evidence="5 6" key="1">
    <citation type="submission" date="2016-10" db="EMBL/GenBank/DDBJ databases">
        <authorList>
            <person name="de Groot N.N."/>
        </authorList>
    </citation>
    <scope>NUCLEOTIDE SEQUENCE [LARGE SCALE GENOMIC DNA]</scope>
    <source>
        <strain>GEY</strain>
        <strain evidence="6">DSM 9560</strain>
    </source>
</reference>
<dbReference type="PANTHER" id="PTHR43819">
    <property type="entry name" value="ARCHAEAL-TYPE GLUTAMATE SYNTHASE [NADPH]"/>
    <property type="match status" value="1"/>
</dbReference>
<comment type="similarity">
    <text evidence="1 2">Belongs to the glutamate synthase family.</text>
</comment>
<evidence type="ECO:0000313" key="6">
    <source>
        <dbReference type="Proteomes" id="UP000199513"/>
    </source>
</evidence>
<dbReference type="Pfam" id="PF01645">
    <property type="entry name" value="Glu_synthase"/>
    <property type="match status" value="1"/>
</dbReference>
<gene>
    <name evidence="5" type="ORF">SAMN04488541_1006114</name>
</gene>
<evidence type="ECO:0000256" key="1">
    <source>
        <dbReference type="ARBA" id="ARBA00009716"/>
    </source>
</evidence>
<accession>A0A1I2D8F0</accession>
<name>A0A1I2D8F0_9BACT</name>
<dbReference type="InterPro" id="IPR002932">
    <property type="entry name" value="Glu_synthdom"/>
</dbReference>
<dbReference type="STRING" id="1003.SAMN04488541_1006114"/>
<keyword evidence="3" id="KW-1133">Transmembrane helix</keyword>
<dbReference type="InterPro" id="IPR013785">
    <property type="entry name" value="Aldolase_TIM"/>
</dbReference>
<keyword evidence="3" id="KW-0472">Membrane</keyword>
<protein>
    <submittedName>
        <fullName evidence="5">Glutamate synthase domain-containing protein 2</fullName>
    </submittedName>
</protein>
<dbReference type="InterPro" id="IPR024188">
    <property type="entry name" value="GltB"/>
</dbReference>
<dbReference type="PANTHER" id="PTHR43819:SF1">
    <property type="entry name" value="ARCHAEAL-TYPE GLUTAMATE SYNTHASE [NADPH]"/>
    <property type="match status" value="1"/>
</dbReference>
<dbReference type="GO" id="GO:0015930">
    <property type="term" value="F:glutamate synthase activity"/>
    <property type="evidence" value="ECO:0007669"/>
    <property type="project" value="InterPro"/>
</dbReference>
<proteinExistence type="inferred from homology"/>